<feature type="signal peptide" evidence="1">
    <location>
        <begin position="1"/>
        <end position="22"/>
    </location>
</feature>
<sequence length="110" mass="11915">MKLPGRFTSGLVLLFTSCGVFAQSELDVRIKPSNDALKANIEGYIGGVGDRDEEALLRFSRGAEEQARKAAQALGFYQPQISSDVKGGKNPRLTLTIDPGEPVHLRNVTI</sequence>
<feature type="domain" description="TamA POTRA" evidence="2">
    <location>
        <begin position="27"/>
        <end position="99"/>
    </location>
</feature>
<dbReference type="EMBL" id="VBVZ01001109">
    <property type="protein sequence ID" value="TLG83092.1"/>
    <property type="molecule type" value="Genomic_DNA"/>
</dbReference>
<evidence type="ECO:0000256" key="1">
    <source>
        <dbReference type="SAM" id="SignalP"/>
    </source>
</evidence>
<dbReference type="RefSeq" id="WP_276614995.1">
    <property type="nucleotide sequence ID" value="NZ_VBVZ01001109.1"/>
</dbReference>
<keyword evidence="4" id="KW-1185">Reference proteome</keyword>
<keyword evidence="1" id="KW-0732">Signal</keyword>
<protein>
    <submittedName>
        <fullName evidence="3">Outer membrane protein assembly factor</fullName>
    </submittedName>
</protein>
<feature type="chain" id="PRO_5045149327" evidence="1">
    <location>
        <begin position="23"/>
        <end position="110"/>
    </location>
</feature>
<proteinExistence type="predicted"/>
<organism evidence="3 4">
    <name type="scientific">Pseudomonas edaphica</name>
    <dbReference type="NCBI Taxonomy" id="2006980"/>
    <lineage>
        <taxon>Bacteria</taxon>
        <taxon>Pseudomonadati</taxon>
        <taxon>Pseudomonadota</taxon>
        <taxon>Gammaproteobacteria</taxon>
        <taxon>Pseudomonadales</taxon>
        <taxon>Pseudomonadaceae</taxon>
        <taxon>Pseudomonas</taxon>
    </lineage>
</organism>
<gene>
    <name evidence="3" type="ORF">FEM54_33520</name>
</gene>
<evidence type="ECO:0000259" key="2">
    <source>
        <dbReference type="Pfam" id="PF17243"/>
    </source>
</evidence>
<dbReference type="Proteomes" id="UP000304941">
    <property type="component" value="Unassembled WGS sequence"/>
</dbReference>
<evidence type="ECO:0000313" key="3">
    <source>
        <dbReference type="EMBL" id="TLG83092.1"/>
    </source>
</evidence>
<accession>A0ABY2TUD4</accession>
<name>A0ABY2TUD4_9PSED</name>
<comment type="caution">
    <text evidence="3">The sequence shown here is derived from an EMBL/GenBank/DDBJ whole genome shotgun (WGS) entry which is preliminary data.</text>
</comment>
<dbReference type="PROSITE" id="PS51257">
    <property type="entry name" value="PROKAR_LIPOPROTEIN"/>
    <property type="match status" value="1"/>
</dbReference>
<dbReference type="Pfam" id="PF17243">
    <property type="entry name" value="POTRA_TamA_1"/>
    <property type="match status" value="1"/>
</dbReference>
<evidence type="ECO:0000313" key="4">
    <source>
        <dbReference type="Proteomes" id="UP000304941"/>
    </source>
</evidence>
<feature type="non-terminal residue" evidence="3">
    <location>
        <position position="110"/>
    </location>
</feature>
<reference evidence="3 4" key="1">
    <citation type="submission" date="2019-05" db="EMBL/GenBank/DDBJ databases">
        <title>Pseudomonas edaphica sp. nov., isolated from rhizospheric soil of Cistus ladanifer L. in Spain.</title>
        <authorList>
            <person name="Peix A."/>
        </authorList>
    </citation>
    <scope>NUCLEOTIDE SEQUENCE [LARGE SCALE GENOMIC DNA]</scope>
    <source>
        <strain evidence="3 4">RD25</strain>
    </source>
</reference>
<dbReference type="Gene3D" id="3.10.20.310">
    <property type="entry name" value="membrane protein fhac"/>
    <property type="match status" value="1"/>
</dbReference>
<dbReference type="InterPro" id="IPR035243">
    <property type="entry name" value="TamA_POTRA_Dom_1"/>
</dbReference>